<reference evidence="2 3" key="1">
    <citation type="journal article" date="2020" name="ISME J.">
        <title>Uncovering the hidden diversity of litter-decomposition mechanisms in mushroom-forming fungi.</title>
        <authorList>
            <person name="Floudas D."/>
            <person name="Bentzer J."/>
            <person name="Ahren D."/>
            <person name="Johansson T."/>
            <person name="Persson P."/>
            <person name="Tunlid A."/>
        </authorList>
    </citation>
    <scope>NUCLEOTIDE SEQUENCE [LARGE SCALE GENOMIC DNA]</scope>
    <source>
        <strain evidence="2 3">CBS 175.51</strain>
    </source>
</reference>
<feature type="compositionally biased region" description="Polar residues" evidence="1">
    <location>
        <begin position="29"/>
        <end position="38"/>
    </location>
</feature>
<organism evidence="2 3">
    <name type="scientific">Ephemerocybe angulata</name>
    <dbReference type="NCBI Taxonomy" id="980116"/>
    <lineage>
        <taxon>Eukaryota</taxon>
        <taxon>Fungi</taxon>
        <taxon>Dikarya</taxon>
        <taxon>Basidiomycota</taxon>
        <taxon>Agaricomycotina</taxon>
        <taxon>Agaricomycetes</taxon>
        <taxon>Agaricomycetidae</taxon>
        <taxon>Agaricales</taxon>
        <taxon>Agaricineae</taxon>
        <taxon>Psathyrellaceae</taxon>
        <taxon>Ephemerocybe</taxon>
    </lineage>
</organism>
<evidence type="ECO:0000256" key="1">
    <source>
        <dbReference type="SAM" id="MobiDB-lite"/>
    </source>
</evidence>
<feature type="compositionally biased region" description="Pro residues" evidence="1">
    <location>
        <begin position="379"/>
        <end position="390"/>
    </location>
</feature>
<feature type="compositionally biased region" description="Polar residues" evidence="1">
    <location>
        <begin position="340"/>
        <end position="352"/>
    </location>
</feature>
<feature type="compositionally biased region" description="Polar residues" evidence="1">
    <location>
        <begin position="494"/>
        <end position="503"/>
    </location>
</feature>
<feature type="compositionally biased region" description="Basic and acidic residues" evidence="1">
    <location>
        <begin position="128"/>
        <end position="137"/>
    </location>
</feature>
<dbReference type="OrthoDB" id="3060783at2759"/>
<feature type="compositionally biased region" description="Polar residues" evidence="1">
    <location>
        <begin position="412"/>
        <end position="421"/>
    </location>
</feature>
<sequence>MDLPYADSCLEYGLELITRALTEEGFDTPRSSASSRQSEFYDDETINAHHSTGGASAQSSRRGSGESSVRSNPGSGPRYTPTRQATNSSDREGWRRGTIFLDDEVVQIMPTEREEKWSSYTYATSTDRSSDDVRQDHGPLTPPESNADHSDDEEAWLGKDRRVPEWAAPDIVDYYKNGWSDDHEQKFGATSGADLGRKGNENLYGTYDHSWQRDEEGEHSPSALHLPSSGRSVLPGGRWALERLSEGEPTTALPPLPSRRPGTSDGDSGWLDGGSGWYGDYQQSRSASHLPLERNEDADKPRQGPQVRNMRSLLLTKQIAPRPATSERRESGGLRDFSRPPSNTSLSALRTDSASSSFAGSGSSSRLFGTRYPATNTLPTPPISPLPGRPPGLKLASHSTSSLNPNRRYHYQKSQTGSGRQSWEDEEDEDSLPTYRIPTERSSQMLKKGKPSPMLLRKASVDGDPGWYSAGPVVSSFPSIPPPPSRPLPSPNPQISDLPSLTQDAPVDTKSVDTKSIDTKSVKEKKSKGKRVGTFVGKVFASNSKPQRQRNPGVRLQAMAMAFA</sequence>
<feature type="compositionally biased region" description="Polar residues" evidence="1">
    <location>
        <begin position="118"/>
        <end position="127"/>
    </location>
</feature>
<feature type="compositionally biased region" description="Pro residues" evidence="1">
    <location>
        <begin position="479"/>
        <end position="492"/>
    </location>
</feature>
<feature type="compositionally biased region" description="Low complexity" evidence="1">
    <location>
        <begin position="51"/>
        <end position="71"/>
    </location>
</feature>
<dbReference type="EMBL" id="JAACJK010000221">
    <property type="protein sequence ID" value="KAF5314687.1"/>
    <property type="molecule type" value="Genomic_DNA"/>
</dbReference>
<name>A0A8H5B122_9AGAR</name>
<comment type="caution">
    <text evidence="2">The sequence shown here is derived from an EMBL/GenBank/DDBJ whole genome shotgun (WGS) entry which is preliminary data.</text>
</comment>
<feature type="compositionally biased region" description="Basic and acidic residues" evidence="1">
    <location>
        <begin position="510"/>
        <end position="524"/>
    </location>
</feature>
<feature type="region of interest" description="Disordered" evidence="1">
    <location>
        <begin position="177"/>
        <end position="529"/>
    </location>
</feature>
<feature type="compositionally biased region" description="Low complexity" evidence="1">
    <location>
        <begin position="353"/>
        <end position="365"/>
    </location>
</feature>
<feature type="compositionally biased region" description="Basic and acidic residues" evidence="1">
    <location>
        <begin position="210"/>
        <end position="219"/>
    </location>
</feature>
<proteinExistence type="predicted"/>
<dbReference type="AlphaFoldDB" id="A0A8H5B122"/>
<accession>A0A8H5B122</accession>
<evidence type="ECO:0000313" key="2">
    <source>
        <dbReference type="EMBL" id="KAF5314687.1"/>
    </source>
</evidence>
<gene>
    <name evidence="2" type="ORF">D9611_007007</name>
</gene>
<feature type="region of interest" description="Disordered" evidence="1">
    <location>
        <begin position="116"/>
        <end position="162"/>
    </location>
</feature>
<feature type="compositionally biased region" description="Basic and acidic residues" evidence="1">
    <location>
        <begin position="291"/>
        <end position="302"/>
    </location>
</feature>
<dbReference type="Proteomes" id="UP000541558">
    <property type="component" value="Unassembled WGS sequence"/>
</dbReference>
<protein>
    <submittedName>
        <fullName evidence="2">Uncharacterized protein</fullName>
    </submittedName>
</protein>
<feature type="compositionally biased region" description="Basic and acidic residues" evidence="1">
    <location>
        <begin position="325"/>
        <end position="338"/>
    </location>
</feature>
<feature type="region of interest" description="Disordered" evidence="1">
    <location>
        <begin position="23"/>
        <end position="95"/>
    </location>
</feature>
<evidence type="ECO:0000313" key="3">
    <source>
        <dbReference type="Proteomes" id="UP000541558"/>
    </source>
</evidence>
<keyword evidence="3" id="KW-1185">Reference proteome</keyword>